<evidence type="ECO:0000256" key="11">
    <source>
        <dbReference type="ARBA" id="ARBA00023295"/>
    </source>
</evidence>
<comment type="subcellular location">
    <subcellularLocation>
        <location evidence="2">Secreted</location>
    </subcellularLocation>
</comment>
<keyword evidence="9" id="KW-0843">Virulence</keyword>
<accession>A0AAN6PAQ9</accession>
<evidence type="ECO:0000256" key="8">
    <source>
        <dbReference type="ARBA" id="ARBA00023024"/>
    </source>
</evidence>
<dbReference type="InterPro" id="IPR029070">
    <property type="entry name" value="Chitinase_insertion_sf"/>
</dbReference>
<dbReference type="SMART" id="SM00257">
    <property type="entry name" value="LysM"/>
    <property type="match status" value="2"/>
</dbReference>
<reference evidence="17" key="1">
    <citation type="journal article" date="2023" name="Mol. Phylogenet. Evol.">
        <title>Genome-scale phylogeny and comparative genomics of the fungal order Sordariales.</title>
        <authorList>
            <person name="Hensen N."/>
            <person name="Bonometti L."/>
            <person name="Westerberg I."/>
            <person name="Brannstrom I.O."/>
            <person name="Guillou S."/>
            <person name="Cros-Aarteil S."/>
            <person name="Calhoun S."/>
            <person name="Haridas S."/>
            <person name="Kuo A."/>
            <person name="Mondo S."/>
            <person name="Pangilinan J."/>
            <person name="Riley R."/>
            <person name="LaButti K."/>
            <person name="Andreopoulos B."/>
            <person name="Lipzen A."/>
            <person name="Chen C."/>
            <person name="Yan M."/>
            <person name="Daum C."/>
            <person name="Ng V."/>
            <person name="Clum A."/>
            <person name="Steindorff A."/>
            <person name="Ohm R.A."/>
            <person name="Martin F."/>
            <person name="Silar P."/>
            <person name="Natvig D.O."/>
            <person name="Lalanne C."/>
            <person name="Gautier V."/>
            <person name="Ament-Velasquez S.L."/>
            <person name="Kruys A."/>
            <person name="Hutchinson M.I."/>
            <person name="Powell A.J."/>
            <person name="Barry K."/>
            <person name="Miller A.N."/>
            <person name="Grigoriev I.V."/>
            <person name="Debuchy R."/>
            <person name="Gladieux P."/>
            <person name="Hiltunen Thoren M."/>
            <person name="Johannesson H."/>
        </authorList>
    </citation>
    <scope>NUCLEOTIDE SEQUENCE [LARGE SCALE GENOMIC DNA]</scope>
    <source>
        <strain evidence="17">CBS 284.82</strain>
    </source>
</reference>
<dbReference type="InterPro" id="IPR018392">
    <property type="entry name" value="LysM"/>
</dbReference>
<feature type="domain" description="GH18" evidence="15">
    <location>
        <begin position="370"/>
        <end position="749"/>
    </location>
</feature>
<name>A0AAN6PAQ9_9PEZI</name>
<dbReference type="SUPFAM" id="SSF54106">
    <property type="entry name" value="LysM domain"/>
    <property type="match status" value="2"/>
</dbReference>
<organism evidence="16 17">
    <name type="scientific">Parachaetomium inaequale</name>
    <dbReference type="NCBI Taxonomy" id="2588326"/>
    <lineage>
        <taxon>Eukaryota</taxon>
        <taxon>Fungi</taxon>
        <taxon>Dikarya</taxon>
        <taxon>Ascomycota</taxon>
        <taxon>Pezizomycotina</taxon>
        <taxon>Sordariomycetes</taxon>
        <taxon>Sordariomycetidae</taxon>
        <taxon>Sordariales</taxon>
        <taxon>Chaetomiaceae</taxon>
        <taxon>Parachaetomium</taxon>
    </lineage>
</organism>
<dbReference type="Gene3D" id="3.10.350.10">
    <property type="entry name" value="LysM domain"/>
    <property type="match status" value="2"/>
</dbReference>
<evidence type="ECO:0000256" key="5">
    <source>
        <dbReference type="ARBA" id="ARBA00022525"/>
    </source>
</evidence>
<evidence type="ECO:0000256" key="4">
    <source>
        <dbReference type="ARBA" id="ARBA00012729"/>
    </source>
</evidence>
<dbReference type="Proteomes" id="UP001303115">
    <property type="component" value="Unassembled WGS sequence"/>
</dbReference>
<dbReference type="CDD" id="cd00118">
    <property type="entry name" value="LysM"/>
    <property type="match status" value="2"/>
</dbReference>
<gene>
    <name evidence="16" type="ORF">C8A01DRAFT_20133</name>
</gene>
<keyword evidence="5" id="KW-0964">Secreted</keyword>
<evidence type="ECO:0000256" key="13">
    <source>
        <dbReference type="RuleBase" id="RU000489"/>
    </source>
</evidence>
<dbReference type="Gene3D" id="3.30.60.10">
    <property type="entry name" value="Endochitinase-like"/>
    <property type="match status" value="1"/>
</dbReference>
<dbReference type="InterPro" id="IPR001223">
    <property type="entry name" value="Glyco_hydro18_cat"/>
</dbReference>
<dbReference type="SUPFAM" id="SSF57016">
    <property type="entry name" value="Plant lectins/antimicrobial peptides"/>
    <property type="match status" value="1"/>
</dbReference>
<dbReference type="GO" id="GO:0006032">
    <property type="term" value="P:chitin catabolic process"/>
    <property type="evidence" value="ECO:0007669"/>
    <property type="project" value="UniProtKB-KW"/>
</dbReference>
<keyword evidence="8" id="KW-0146">Chitin degradation</keyword>
<dbReference type="PROSITE" id="PS51910">
    <property type="entry name" value="GH18_2"/>
    <property type="match status" value="1"/>
</dbReference>
<evidence type="ECO:0000256" key="2">
    <source>
        <dbReference type="ARBA" id="ARBA00004613"/>
    </source>
</evidence>
<dbReference type="Pfam" id="PF14856">
    <property type="entry name" value="Hce2"/>
    <property type="match status" value="1"/>
</dbReference>
<evidence type="ECO:0000256" key="3">
    <source>
        <dbReference type="ARBA" id="ARBA00008682"/>
    </source>
</evidence>
<comment type="catalytic activity">
    <reaction evidence="1">
        <text>Random endo-hydrolysis of N-acetyl-beta-D-glucosaminide (1-&gt;4)-beta-linkages in chitin and chitodextrins.</text>
        <dbReference type="EC" id="3.2.1.14"/>
    </reaction>
</comment>
<feature type="domain" description="LysM" evidence="14">
    <location>
        <begin position="231"/>
        <end position="279"/>
    </location>
</feature>
<dbReference type="GO" id="GO:0008061">
    <property type="term" value="F:chitin binding"/>
    <property type="evidence" value="ECO:0007669"/>
    <property type="project" value="UniProtKB-KW"/>
</dbReference>
<keyword evidence="17" id="KW-1185">Reference proteome</keyword>
<keyword evidence="11 13" id="KW-0326">Glycosidase</keyword>
<comment type="caution">
    <text evidence="16">The sequence shown here is derived from an EMBL/GenBank/DDBJ whole genome shotgun (WGS) entry which is preliminary data.</text>
</comment>
<evidence type="ECO:0000256" key="1">
    <source>
        <dbReference type="ARBA" id="ARBA00000822"/>
    </source>
</evidence>
<dbReference type="Gene3D" id="3.10.50.10">
    <property type="match status" value="1"/>
</dbReference>
<keyword evidence="10" id="KW-0119">Carbohydrate metabolism</keyword>
<evidence type="ECO:0000259" key="14">
    <source>
        <dbReference type="PROSITE" id="PS51782"/>
    </source>
</evidence>
<comment type="similarity">
    <text evidence="3">Belongs to the glycosyl hydrolase 18 family. Chitinase class V subfamily.</text>
</comment>
<dbReference type="EC" id="3.2.1.14" evidence="4"/>
<dbReference type="CDD" id="cd02878">
    <property type="entry name" value="GH18_zymocin_alpha"/>
    <property type="match status" value="1"/>
</dbReference>
<proteinExistence type="inferred from homology"/>
<evidence type="ECO:0000256" key="6">
    <source>
        <dbReference type="ARBA" id="ARBA00022669"/>
    </source>
</evidence>
<evidence type="ECO:0000313" key="16">
    <source>
        <dbReference type="EMBL" id="KAK4032856.1"/>
    </source>
</evidence>
<dbReference type="GO" id="GO:0000272">
    <property type="term" value="P:polysaccharide catabolic process"/>
    <property type="evidence" value="ECO:0007669"/>
    <property type="project" value="UniProtKB-KW"/>
</dbReference>
<dbReference type="PANTHER" id="PTHR47700">
    <property type="entry name" value="V CHITINASE, PUTATIVE (AFU_ORTHOLOGUE AFUA_6G13720)-RELATED"/>
    <property type="match status" value="1"/>
</dbReference>
<evidence type="ECO:0000259" key="15">
    <source>
        <dbReference type="PROSITE" id="PS51910"/>
    </source>
</evidence>
<evidence type="ECO:0000313" key="17">
    <source>
        <dbReference type="Proteomes" id="UP001303115"/>
    </source>
</evidence>
<dbReference type="Pfam" id="PF01476">
    <property type="entry name" value="LysM"/>
    <property type="match status" value="2"/>
</dbReference>
<keyword evidence="12" id="KW-0624">Polysaccharide degradation</keyword>
<evidence type="ECO:0000256" key="10">
    <source>
        <dbReference type="ARBA" id="ARBA00023277"/>
    </source>
</evidence>
<dbReference type="SUPFAM" id="SSF54556">
    <property type="entry name" value="Chitinase insertion domain"/>
    <property type="match status" value="1"/>
</dbReference>
<keyword evidence="7 13" id="KW-0378">Hydrolase</keyword>
<dbReference type="InterPro" id="IPR029226">
    <property type="entry name" value="Ecp2-like"/>
</dbReference>
<evidence type="ECO:0000256" key="9">
    <source>
        <dbReference type="ARBA" id="ARBA00023026"/>
    </source>
</evidence>
<dbReference type="PROSITE" id="PS01095">
    <property type="entry name" value="GH18_1"/>
    <property type="match status" value="1"/>
</dbReference>
<evidence type="ECO:0000256" key="12">
    <source>
        <dbReference type="ARBA" id="ARBA00023326"/>
    </source>
</evidence>
<dbReference type="GO" id="GO:0008843">
    <property type="term" value="F:endochitinase activity"/>
    <property type="evidence" value="ECO:0007669"/>
    <property type="project" value="UniProtKB-EC"/>
</dbReference>
<protein>
    <recommendedName>
        <fullName evidence="4">chitinase</fullName>
        <ecNumber evidence="4">3.2.1.14</ecNumber>
    </recommendedName>
</protein>
<dbReference type="Gene3D" id="3.20.20.80">
    <property type="entry name" value="Glycosidases"/>
    <property type="match status" value="1"/>
</dbReference>
<dbReference type="PROSITE" id="PS51782">
    <property type="entry name" value="LYSM"/>
    <property type="match status" value="2"/>
</dbReference>
<dbReference type="SUPFAM" id="SSF51445">
    <property type="entry name" value="(Trans)glycosidases"/>
    <property type="match status" value="1"/>
</dbReference>
<dbReference type="CDD" id="cd00035">
    <property type="entry name" value="ChtBD1"/>
    <property type="match status" value="1"/>
</dbReference>
<keyword evidence="6" id="KW-0147">Chitin-binding</keyword>
<dbReference type="InterPro" id="IPR036861">
    <property type="entry name" value="Endochitinase-like_sf"/>
</dbReference>
<dbReference type="PANTHER" id="PTHR47700:SF1">
    <property type="entry name" value="CHITINASE"/>
    <property type="match status" value="1"/>
</dbReference>
<dbReference type="InterPro" id="IPR011583">
    <property type="entry name" value="Chitinase_II/V-like_cat"/>
</dbReference>
<dbReference type="InterPro" id="IPR001579">
    <property type="entry name" value="Glyco_hydro_18_chit_AS"/>
</dbReference>
<sequence length="1350" mass="145066">MYYCSRLSLPRPCTCIVARDSPGAQQRLSQGVCCNLRQTVSPPRLIRLDIGQGLLNQGVSKSALKMLHYSMENLNVSTPSLAMQLCGPGYTSTHTFGVMVASNGVFAPIQKAIQTWANGTCVSFAESKIFKGPASFTSPLLGHTNHTTNSTGRAKFGRELRPRAECRTVQVESGDSCGTLATKCGISGADFTTYNPGSTFCSTLSPKQHVCCSSGTLPDFRPPVNADGSCFAYKVRSNDNCADLAAQYSLTVTDIESFNKNTWGWNGCQLLFIDAVICLSQGTPPFPAPISNAVCGPQKPGSKPPTDGSNIANLNPCPLNACCNIWGQCGITQDFCIDTNTGAPGTAKPGTYGCISNCGMGIIPGDGNGSIKIAYFEGFGLDRDCLFQLPSQIDTSKYSHIHFAFATLTPTYEVSVGNVFSSYQFRKFKEISGPKRILSFGGWTFSNDASTYAIFGKGVQLANRLTMAKNIANFVKDNNLDGVDIDWEYPGAPDLPWIGAERSPDEGANYLAFLVVLKNLLPGKTVSIAAPSSYWYLKQFPIGQMSKIVDYIVFMTYDLHGQWDAHNMWSQDGCTSGTCLRSQVNLTETRQALAMITKAGVPGRKIAIGVTSYGRSFQMAQPGCWGPSCTFTGDREHSYATPGRCTGTAGYVADAEIAEIISGGSSLQARSSRVVASFVDTGSHSDILVYDNNQWVSYMSSNTKKTRSALYAAWGMGGTTDWASDLQTFHAAPNPEGDWGVAKTSISSGYEANTDWSRNGNWTQFSCDDHLILYANQFTASDQWTGLNAGAAWSDAVRIWVGQNGTKPTFSRFVASVFALGNIGGCEFITKIPGAVDDCDNLAKCPQSIVNGVSVTGPGGKLVWDSLAGAHRIFHDYRDGVLAIPGIVSLQYGRMTQLFGPPEDPNEKWAKILGEFVLMGATYGAGIFLKNSFERLLPSLSGDSQEKVTEWLVEQGKSFAQSFVAKKPSEWTAEKEVAFGSYMAQAIMAWAQAATSSVAKLFDGSPESVNILENAISGGKLISGLPVSQDPPRNTTEDMISGLVRAFYGFSIPAYWRASSTFAFILDPDMACTADKAPLREYLTDETMAATGACVDGRQYYLVYPAGTTHDCPDCEYNYNPGGPSPSCTNWNCNDNKFSAPPGLEGLPEFNLTKELLITGSVNTWLSNGKKNGLGLSNTPDNKWIDQFQVDVTSPGVARLPVCSPARAFQSWDTTAKGSSDNYPCDVPPGLNYCGVSTWEGQTTAASPLVTDCLQIIKNIEGDGSTSFAASTVDGQKAILGFPSKDAGSCRFGIETHDDRSVNYGVGGQDVIDIINDAVSKFSWNGRVGAKGTMPCNTLTGTVDVTWGIY</sequence>
<dbReference type="Pfam" id="PF00704">
    <property type="entry name" value="Glyco_hydro_18"/>
    <property type="match status" value="1"/>
</dbReference>
<dbReference type="InterPro" id="IPR036779">
    <property type="entry name" value="LysM_dom_sf"/>
</dbReference>
<evidence type="ECO:0000256" key="7">
    <source>
        <dbReference type="ARBA" id="ARBA00022801"/>
    </source>
</evidence>
<dbReference type="EMBL" id="MU854569">
    <property type="protein sequence ID" value="KAK4032856.1"/>
    <property type="molecule type" value="Genomic_DNA"/>
</dbReference>
<dbReference type="InterPro" id="IPR053214">
    <property type="entry name" value="LysM12-like"/>
</dbReference>
<dbReference type="GO" id="GO:0005576">
    <property type="term" value="C:extracellular region"/>
    <property type="evidence" value="ECO:0007669"/>
    <property type="project" value="UniProtKB-SubCell"/>
</dbReference>
<dbReference type="SMART" id="SM00636">
    <property type="entry name" value="Glyco_18"/>
    <property type="match status" value="1"/>
</dbReference>
<dbReference type="InterPro" id="IPR017853">
    <property type="entry name" value="GH"/>
</dbReference>
<feature type="domain" description="LysM" evidence="14">
    <location>
        <begin position="167"/>
        <end position="212"/>
    </location>
</feature>